<dbReference type="InterPro" id="IPR005149">
    <property type="entry name" value="Tscrpt_reg_PadR_N"/>
</dbReference>
<dbReference type="InterPro" id="IPR018309">
    <property type="entry name" value="Tscrpt_reg_PadR_C"/>
</dbReference>
<reference evidence="3" key="1">
    <citation type="submission" date="2022-08" db="EMBL/GenBank/DDBJ databases">
        <title>Alicyclobacillus dauci DSM2870, complete genome.</title>
        <authorList>
            <person name="Wang Q."/>
            <person name="Cai R."/>
            <person name="Wang Z."/>
        </authorList>
    </citation>
    <scope>NUCLEOTIDE SEQUENCE</scope>
    <source>
        <strain evidence="3">DSM 28700</strain>
    </source>
</reference>
<dbReference type="InterPro" id="IPR036390">
    <property type="entry name" value="WH_DNA-bd_sf"/>
</dbReference>
<feature type="domain" description="Transcription regulator PadR N-terminal" evidence="1">
    <location>
        <begin position="2"/>
        <end position="73"/>
    </location>
</feature>
<dbReference type="Proteomes" id="UP001164803">
    <property type="component" value="Chromosome"/>
</dbReference>
<feature type="domain" description="Transcription regulator PadR C-terminal" evidence="2">
    <location>
        <begin position="86"/>
        <end position="162"/>
    </location>
</feature>
<name>A0ABY6Z8K0_9BACL</name>
<protein>
    <submittedName>
        <fullName evidence="3">PadR family transcriptional regulator</fullName>
    </submittedName>
</protein>
<evidence type="ECO:0000259" key="2">
    <source>
        <dbReference type="Pfam" id="PF10400"/>
    </source>
</evidence>
<keyword evidence="4" id="KW-1185">Reference proteome</keyword>
<dbReference type="Gene3D" id="6.10.140.1570">
    <property type="match status" value="1"/>
</dbReference>
<dbReference type="SUPFAM" id="SSF46785">
    <property type="entry name" value="Winged helix' DNA-binding domain"/>
    <property type="match status" value="1"/>
</dbReference>
<dbReference type="PANTHER" id="PTHR43252:SF6">
    <property type="entry name" value="NEGATIVE TRANSCRIPTION REGULATOR PADR"/>
    <property type="match status" value="1"/>
</dbReference>
<evidence type="ECO:0000313" key="4">
    <source>
        <dbReference type="Proteomes" id="UP001164803"/>
    </source>
</evidence>
<proteinExistence type="predicted"/>
<dbReference type="Pfam" id="PF03551">
    <property type="entry name" value="PadR"/>
    <property type="match status" value="1"/>
</dbReference>
<dbReference type="Gene3D" id="1.10.10.10">
    <property type="entry name" value="Winged helix-like DNA-binding domain superfamily/Winged helix DNA-binding domain"/>
    <property type="match status" value="1"/>
</dbReference>
<organism evidence="3 4">
    <name type="scientific">Alicyclobacillus dauci</name>
    <dbReference type="NCBI Taxonomy" id="1475485"/>
    <lineage>
        <taxon>Bacteria</taxon>
        <taxon>Bacillati</taxon>
        <taxon>Bacillota</taxon>
        <taxon>Bacilli</taxon>
        <taxon>Bacillales</taxon>
        <taxon>Alicyclobacillaceae</taxon>
        <taxon>Alicyclobacillus</taxon>
    </lineage>
</organism>
<dbReference type="EMBL" id="CP104064">
    <property type="protein sequence ID" value="WAH39184.1"/>
    <property type="molecule type" value="Genomic_DNA"/>
</dbReference>
<dbReference type="Pfam" id="PF10400">
    <property type="entry name" value="Vir_act_alpha_C"/>
    <property type="match status" value="1"/>
</dbReference>
<accession>A0ABY6Z8K0</accession>
<sequence length="169" mass="19555">MLGFLMDDALSGYDIKAKFELSVSNFYNASFGAIYPALRKMEQDGLVEKKVVPQEGKPNKNLYQITDSGRETFLAYLNSPLEAALVRSDFLIRVFFARYAAPEQFRGWMEEERIRVQASLDTFREIKRRYPSMDPFEAKTLEFGIANAQMQIEWLDREIDLLGKDGMEK</sequence>
<evidence type="ECO:0000313" key="3">
    <source>
        <dbReference type="EMBL" id="WAH39184.1"/>
    </source>
</evidence>
<dbReference type="InterPro" id="IPR036388">
    <property type="entry name" value="WH-like_DNA-bd_sf"/>
</dbReference>
<dbReference type="PANTHER" id="PTHR43252">
    <property type="entry name" value="TRANSCRIPTIONAL REGULATOR YQJI"/>
    <property type="match status" value="1"/>
</dbReference>
<evidence type="ECO:0000259" key="1">
    <source>
        <dbReference type="Pfam" id="PF03551"/>
    </source>
</evidence>
<gene>
    <name evidence="3" type="ORF">NZD86_10055</name>
</gene>
<dbReference type="RefSeq" id="WP_268046841.1">
    <property type="nucleotide sequence ID" value="NZ_CP104064.1"/>
</dbReference>